<name>A0AAD5Q442_PYTIN</name>
<evidence type="ECO:0000313" key="3">
    <source>
        <dbReference type="Proteomes" id="UP001209570"/>
    </source>
</evidence>
<dbReference type="EMBL" id="JAKCXM010003428">
    <property type="protein sequence ID" value="KAJ0389623.1"/>
    <property type="molecule type" value="Genomic_DNA"/>
</dbReference>
<evidence type="ECO:0000256" key="1">
    <source>
        <dbReference type="SAM" id="Phobius"/>
    </source>
</evidence>
<organism evidence="2 3">
    <name type="scientific">Pythium insidiosum</name>
    <name type="common">Pythiosis disease agent</name>
    <dbReference type="NCBI Taxonomy" id="114742"/>
    <lineage>
        <taxon>Eukaryota</taxon>
        <taxon>Sar</taxon>
        <taxon>Stramenopiles</taxon>
        <taxon>Oomycota</taxon>
        <taxon>Peronosporomycetes</taxon>
        <taxon>Pythiales</taxon>
        <taxon>Pythiaceae</taxon>
        <taxon>Pythium</taxon>
    </lineage>
</organism>
<reference evidence="2" key="1">
    <citation type="submission" date="2021-12" db="EMBL/GenBank/DDBJ databases">
        <title>Prjna785345.</title>
        <authorList>
            <person name="Rujirawat T."/>
            <person name="Krajaejun T."/>
        </authorList>
    </citation>
    <scope>NUCLEOTIDE SEQUENCE</scope>
    <source>
        <strain evidence="2">Pi057C3</strain>
    </source>
</reference>
<protein>
    <submittedName>
        <fullName evidence="2">Uncharacterized protein</fullName>
    </submittedName>
</protein>
<sequence length="125" mass="14189">MRLASDRMLPSFRLKTNKWRGTHHGIILLFFIIASSLVLILDADTSTIGGVYTIDKAILFVRKNEQTHNLRIVHVEHTGESMEAGEAQAVRDEFENITALFNHVYPKLKIDLVSMRGEFEPALVL</sequence>
<keyword evidence="1" id="KW-0472">Membrane</keyword>
<feature type="transmembrane region" description="Helical" evidence="1">
    <location>
        <begin position="21"/>
        <end position="41"/>
    </location>
</feature>
<comment type="caution">
    <text evidence="2">The sequence shown here is derived from an EMBL/GenBank/DDBJ whole genome shotgun (WGS) entry which is preliminary data.</text>
</comment>
<accession>A0AAD5Q442</accession>
<keyword evidence="1" id="KW-0812">Transmembrane</keyword>
<evidence type="ECO:0000313" key="2">
    <source>
        <dbReference type="EMBL" id="KAJ0389623.1"/>
    </source>
</evidence>
<dbReference type="Proteomes" id="UP001209570">
    <property type="component" value="Unassembled WGS sequence"/>
</dbReference>
<gene>
    <name evidence="2" type="ORF">P43SY_010407</name>
</gene>
<keyword evidence="1" id="KW-1133">Transmembrane helix</keyword>
<dbReference type="AlphaFoldDB" id="A0AAD5Q442"/>
<keyword evidence="3" id="KW-1185">Reference proteome</keyword>
<proteinExistence type="predicted"/>